<evidence type="ECO:0000313" key="8">
    <source>
        <dbReference type="Proteomes" id="UP000703661"/>
    </source>
</evidence>
<keyword evidence="2" id="KW-0678">Repressor</keyword>
<feature type="compositionally biased region" description="Polar residues" evidence="6">
    <location>
        <begin position="629"/>
        <end position="639"/>
    </location>
</feature>
<feature type="compositionally biased region" description="Basic and acidic residues" evidence="6">
    <location>
        <begin position="368"/>
        <end position="388"/>
    </location>
</feature>
<feature type="compositionally biased region" description="Polar residues" evidence="6">
    <location>
        <begin position="41"/>
        <end position="58"/>
    </location>
</feature>
<comment type="caution">
    <text evidence="7">The sequence shown here is derived from an EMBL/GenBank/DDBJ whole genome shotgun (WGS) entry which is preliminary data.</text>
</comment>
<feature type="compositionally biased region" description="Basic and acidic residues" evidence="6">
    <location>
        <begin position="244"/>
        <end position="255"/>
    </location>
</feature>
<feature type="region of interest" description="Disordered" evidence="6">
    <location>
        <begin position="611"/>
        <end position="644"/>
    </location>
</feature>
<protein>
    <submittedName>
        <fullName evidence="7">Uncharacterized protein</fullName>
    </submittedName>
</protein>
<dbReference type="GO" id="GO:0005654">
    <property type="term" value="C:nucleoplasm"/>
    <property type="evidence" value="ECO:0007669"/>
    <property type="project" value="UniProtKB-ARBA"/>
</dbReference>
<evidence type="ECO:0000256" key="6">
    <source>
        <dbReference type="SAM" id="MobiDB-lite"/>
    </source>
</evidence>
<keyword evidence="3" id="KW-0805">Transcription regulation</keyword>
<gene>
    <name evidence="7" type="ORF">BGZ80_005533</name>
</gene>
<comment type="subcellular location">
    <subcellularLocation>
        <location evidence="1">Nucleus</location>
    </subcellularLocation>
</comment>
<evidence type="ECO:0000256" key="1">
    <source>
        <dbReference type="ARBA" id="ARBA00004123"/>
    </source>
</evidence>
<feature type="compositionally biased region" description="Polar residues" evidence="6">
    <location>
        <begin position="92"/>
        <end position="101"/>
    </location>
</feature>
<keyword evidence="8" id="KW-1185">Reference proteome</keyword>
<evidence type="ECO:0000256" key="5">
    <source>
        <dbReference type="ARBA" id="ARBA00023242"/>
    </source>
</evidence>
<dbReference type="SMART" id="SM01401">
    <property type="entry name" value="Sds3"/>
    <property type="match status" value="1"/>
</dbReference>
<dbReference type="InterPro" id="IPR013907">
    <property type="entry name" value="Sds3"/>
</dbReference>
<dbReference type="AlphaFoldDB" id="A0A9P6MJE6"/>
<keyword evidence="5" id="KW-0539">Nucleus</keyword>
<proteinExistence type="predicted"/>
<dbReference type="EMBL" id="JAAAID010002724">
    <property type="protein sequence ID" value="KAG0004938.1"/>
    <property type="molecule type" value="Genomic_DNA"/>
</dbReference>
<evidence type="ECO:0000256" key="2">
    <source>
        <dbReference type="ARBA" id="ARBA00022491"/>
    </source>
</evidence>
<feature type="compositionally biased region" description="Low complexity" evidence="6">
    <location>
        <begin position="307"/>
        <end position="323"/>
    </location>
</feature>
<dbReference type="Pfam" id="PF08598">
    <property type="entry name" value="Sds3"/>
    <property type="match status" value="1"/>
</dbReference>
<feature type="compositionally biased region" description="Basic and acidic residues" evidence="6">
    <location>
        <begin position="24"/>
        <end position="40"/>
    </location>
</feature>
<feature type="compositionally biased region" description="Acidic residues" evidence="6">
    <location>
        <begin position="269"/>
        <end position="299"/>
    </location>
</feature>
<accession>A0A9P6MJE6</accession>
<feature type="compositionally biased region" description="Acidic residues" evidence="6">
    <location>
        <begin position="197"/>
        <end position="243"/>
    </location>
</feature>
<feature type="compositionally biased region" description="Acidic residues" evidence="6">
    <location>
        <begin position="391"/>
        <end position="407"/>
    </location>
</feature>
<feature type="compositionally biased region" description="Basic and acidic residues" evidence="6">
    <location>
        <begin position="1"/>
        <end position="17"/>
    </location>
</feature>
<name>A0A9P6MJE6_9FUNG</name>
<reference evidence="7" key="1">
    <citation type="journal article" date="2020" name="Fungal Divers.">
        <title>Resolving the Mortierellaceae phylogeny through synthesis of multi-gene phylogenetics and phylogenomics.</title>
        <authorList>
            <person name="Vandepol N."/>
            <person name="Liber J."/>
            <person name="Desiro A."/>
            <person name="Na H."/>
            <person name="Kennedy M."/>
            <person name="Barry K."/>
            <person name="Grigoriev I.V."/>
            <person name="Miller A.N."/>
            <person name="O'Donnell K."/>
            <person name="Stajich J.E."/>
            <person name="Bonito G."/>
        </authorList>
    </citation>
    <scope>NUCLEOTIDE SEQUENCE</scope>
    <source>
        <strain evidence="7">NRRL 2769</strain>
    </source>
</reference>
<evidence type="ECO:0000313" key="7">
    <source>
        <dbReference type="EMBL" id="KAG0004938.1"/>
    </source>
</evidence>
<sequence length="706" mass="78670">MKKDKTPALQEQDRDQELVNGENTDQKEIDTNHEPEHNDSDNITDANESIAESANTNEDQVKQDVNMGDASPASASTEQDSPMVESVPIRDSNGTGTTEGISQEDLDGGLLDGALDDYDDLDQDTEDTEVGNVEDDFSDDDDDDDDVDDKADHSEMHSPDGISLDDVAKSDDRDMDTADESADHHDKSASAIHSEDSDSDLPEPEGSDNEHGDDEDEEEEEDEEDGDEDDGEDEDLDDEDDEEPVKKAAEPKKESILSQKPVLNRPPAPEEELKDSGDDLSDLSEFDDTDDSDEEDDDVPEAKPSSKESNTNSSSAAPASTTPINGKSLPGGRKRSLHDTSKDAAKQTQESVKTKQDDQAEVPNGRARLMERKAPEVEDEHHSDKESSSEVPEEEKTAEEEEEEEDMETKQLHKDALEALTSIEVEFANLRDKMYEERMTELDREVEMINAGTHPELSSLMQEIEQKREQRLRFADMGKKYLIDIAQSTYRVAEYRAHCTFQSERRTTRSELIRNLGKKQRQMMMELTLSSETNKRKVIDDKSILVRARKLKRMEANELKSIVNQRRCFPGNTKLNTITNAELNSDFAAMGLARLLPQVSPGEQAVIPPKTTGHMPPSMPIPPSAMSSRQAPGNPSSRWGSGMGYLPPSMSQSGGYYGSKPDVEIYIDGDRCMIDGIWYRPNDHVVVLDAAIGKYNAKYLYLSHEE</sequence>
<evidence type="ECO:0000256" key="3">
    <source>
        <dbReference type="ARBA" id="ARBA00023015"/>
    </source>
</evidence>
<feature type="non-terminal residue" evidence="7">
    <location>
        <position position="706"/>
    </location>
</feature>
<evidence type="ECO:0000256" key="4">
    <source>
        <dbReference type="ARBA" id="ARBA00023163"/>
    </source>
</evidence>
<dbReference type="Proteomes" id="UP000703661">
    <property type="component" value="Unassembled WGS sequence"/>
</dbReference>
<dbReference type="Gene3D" id="1.20.5.1500">
    <property type="match status" value="1"/>
</dbReference>
<feature type="compositionally biased region" description="Acidic residues" evidence="6">
    <location>
        <begin position="114"/>
        <end position="149"/>
    </location>
</feature>
<feature type="compositionally biased region" description="Basic and acidic residues" evidence="6">
    <location>
        <begin position="166"/>
        <end position="196"/>
    </location>
</feature>
<feature type="region of interest" description="Disordered" evidence="6">
    <location>
        <begin position="1"/>
        <end position="410"/>
    </location>
</feature>
<dbReference type="PANTHER" id="PTHR21964">
    <property type="entry name" value="BREAST CANCER METASTASIS-SUPPRESSOR 1"/>
    <property type="match status" value="1"/>
</dbReference>
<organism evidence="7 8">
    <name type="scientific">Entomortierella chlamydospora</name>
    <dbReference type="NCBI Taxonomy" id="101097"/>
    <lineage>
        <taxon>Eukaryota</taxon>
        <taxon>Fungi</taxon>
        <taxon>Fungi incertae sedis</taxon>
        <taxon>Mucoromycota</taxon>
        <taxon>Mortierellomycotina</taxon>
        <taxon>Mortierellomycetes</taxon>
        <taxon>Mortierellales</taxon>
        <taxon>Mortierellaceae</taxon>
        <taxon>Entomortierella</taxon>
    </lineage>
</organism>
<keyword evidence="4" id="KW-0804">Transcription</keyword>
<dbReference type="GO" id="GO:0010468">
    <property type="term" value="P:regulation of gene expression"/>
    <property type="evidence" value="ECO:0007669"/>
    <property type="project" value="UniProtKB-ARBA"/>
</dbReference>